<accession>A0A0F9D1K7</accession>
<dbReference type="AlphaFoldDB" id="A0A0F9D1K7"/>
<proteinExistence type="predicted"/>
<comment type="caution">
    <text evidence="1">The sequence shown here is derived from an EMBL/GenBank/DDBJ whole genome shotgun (WGS) entry which is preliminary data.</text>
</comment>
<dbReference type="EMBL" id="LAZR01030852">
    <property type="protein sequence ID" value="KKL55399.1"/>
    <property type="molecule type" value="Genomic_DNA"/>
</dbReference>
<evidence type="ECO:0000313" key="1">
    <source>
        <dbReference type="EMBL" id="KKL55399.1"/>
    </source>
</evidence>
<sequence length="62" mass="7284">MNNILYKKEKAKVNKRYRVTNYQVDQTIETSALSELEACQKFHWFIGDCSVKELKGGKDERT</sequence>
<name>A0A0F9D1K7_9ZZZZ</name>
<organism evidence="1">
    <name type="scientific">marine sediment metagenome</name>
    <dbReference type="NCBI Taxonomy" id="412755"/>
    <lineage>
        <taxon>unclassified sequences</taxon>
        <taxon>metagenomes</taxon>
        <taxon>ecological metagenomes</taxon>
    </lineage>
</organism>
<protein>
    <submittedName>
        <fullName evidence="1">Uncharacterized protein</fullName>
    </submittedName>
</protein>
<reference evidence="1" key="1">
    <citation type="journal article" date="2015" name="Nature">
        <title>Complex archaea that bridge the gap between prokaryotes and eukaryotes.</title>
        <authorList>
            <person name="Spang A."/>
            <person name="Saw J.H."/>
            <person name="Jorgensen S.L."/>
            <person name="Zaremba-Niedzwiedzka K."/>
            <person name="Martijn J."/>
            <person name="Lind A.E."/>
            <person name="van Eijk R."/>
            <person name="Schleper C."/>
            <person name="Guy L."/>
            <person name="Ettema T.J."/>
        </authorList>
    </citation>
    <scope>NUCLEOTIDE SEQUENCE</scope>
</reference>
<gene>
    <name evidence="1" type="ORF">LCGC14_2255770</name>
</gene>